<gene>
    <name evidence="1" type="ORF">SAMN04489864_101200</name>
</gene>
<name>A0A1I2T964_9SPHI</name>
<protein>
    <submittedName>
        <fullName evidence="1">Esterase/lipase superfamily enzyme</fullName>
    </submittedName>
</protein>
<evidence type="ECO:0000313" key="2">
    <source>
        <dbReference type="Proteomes" id="UP000199666"/>
    </source>
</evidence>
<proteinExistence type="predicted"/>
<dbReference type="Pfam" id="PF00756">
    <property type="entry name" value="Esterase"/>
    <property type="match status" value="1"/>
</dbReference>
<evidence type="ECO:0000313" key="1">
    <source>
        <dbReference type="EMBL" id="SFG59777.1"/>
    </source>
</evidence>
<dbReference type="EMBL" id="FOPP01000001">
    <property type="protein sequence ID" value="SFG59777.1"/>
    <property type="molecule type" value="Genomic_DNA"/>
</dbReference>
<dbReference type="Proteomes" id="UP000199666">
    <property type="component" value="Unassembled WGS sequence"/>
</dbReference>
<dbReference type="InterPro" id="IPR029058">
    <property type="entry name" value="AB_hydrolase_fold"/>
</dbReference>
<dbReference type="AlphaFoldDB" id="A0A1I2T964"/>
<keyword evidence="2" id="KW-1185">Reference proteome</keyword>
<dbReference type="PANTHER" id="PTHR48098:SF3">
    <property type="entry name" value="IRON(III) ENTEROBACTIN ESTERASE"/>
    <property type="match status" value="1"/>
</dbReference>
<accession>A0A1I2T964</accession>
<dbReference type="InterPro" id="IPR000801">
    <property type="entry name" value="Esterase-like"/>
</dbReference>
<dbReference type="PANTHER" id="PTHR48098">
    <property type="entry name" value="ENTEROCHELIN ESTERASE-RELATED"/>
    <property type="match status" value="1"/>
</dbReference>
<organism evidence="1 2">
    <name type="scientific">Pedobacter insulae</name>
    <dbReference type="NCBI Taxonomy" id="414048"/>
    <lineage>
        <taxon>Bacteria</taxon>
        <taxon>Pseudomonadati</taxon>
        <taxon>Bacteroidota</taxon>
        <taxon>Sphingobacteriia</taxon>
        <taxon>Sphingobacteriales</taxon>
        <taxon>Sphingobacteriaceae</taxon>
        <taxon>Pedobacter</taxon>
    </lineage>
</organism>
<dbReference type="InterPro" id="IPR050583">
    <property type="entry name" value="Mycobacterial_A85_antigen"/>
</dbReference>
<dbReference type="STRING" id="414048.SAMN04489864_101200"/>
<dbReference type="SUPFAM" id="SSF53474">
    <property type="entry name" value="alpha/beta-Hydrolases"/>
    <property type="match status" value="1"/>
</dbReference>
<dbReference type="Gene3D" id="3.40.50.1820">
    <property type="entry name" value="alpha/beta hydrolase"/>
    <property type="match status" value="1"/>
</dbReference>
<sequence length="268" mass="31024">MGNGLNARREPIKSVNSLEFGLDFLYLKASKFITMSEELKEWYSPNLSRDIKTLIFGHSGYPIVLFPTSMGSYFENKDFKLIDSVQHFVDSGKVKIYCVDSIDKFSWYNKEIHPADRVKNHIWYDKFLLEELVPLAKNETGHQKVITAGCSFGGYHAANFAFRHPWAVSHLFSMSGAFDITGQLDGFYNDDTFFNNPVDFLPNDMNPELWQMKIVLGTADHDMCKGDNERLSGILHQKNINHWLDIRPNADHDWPLWRNMFPDYLAQL</sequence>
<reference evidence="1 2" key="1">
    <citation type="submission" date="2016-10" db="EMBL/GenBank/DDBJ databases">
        <authorList>
            <person name="de Groot N.N."/>
        </authorList>
    </citation>
    <scope>NUCLEOTIDE SEQUENCE [LARGE SCALE GENOMIC DNA]</scope>
    <source>
        <strain evidence="1 2">DSM 18684</strain>
    </source>
</reference>